<dbReference type="Gene3D" id="3.90.550.10">
    <property type="entry name" value="Spore Coat Polysaccharide Biosynthesis Protein SpsA, Chain A"/>
    <property type="match status" value="1"/>
</dbReference>
<evidence type="ECO:0000313" key="14">
    <source>
        <dbReference type="Proteomes" id="UP000659697"/>
    </source>
</evidence>
<comment type="pathway">
    <text evidence="1">Nucleotide-sugar biosynthesis; GDP-alpha-D-mannose biosynthesis; GDP-alpha-D-mannose from alpha-D-mannose 1-phosphate (GTP route): step 1/1.</text>
</comment>
<feature type="domain" description="Mannose-6-phosphate isomerase type II C-terminal" evidence="11">
    <location>
        <begin position="330"/>
        <end position="444"/>
    </location>
</feature>
<keyword evidence="7" id="KW-0342">GTP-binding</keyword>
<dbReference type="Gene3D" id="2.60.120.10">
    <property type="entry name" value="Jelly Rolls"/>
    <property type="match status" value="1"/>
</dbReference>
<organism evidence="13 14">
    <name type="scientific">Alishewanella longhuensis</name>
    <dbReference type="NCBI Taxonomy" id="1091037"/>
    <lineage>
        <taxon>Bacteria</taxon>
        <taxon>Pseudomonadati</taxon>
        <taxon>Pseudomonadota</taxon>
        <taxon>Gammaproteobacteria</taxon>
        <taxon>Alteromonadales</taxon>
        <taxon>Alteromonadaceae</taxon>
        <taxon>Alishewanella</taxon>
    </lineage>
</organism>
<keyword evidence="5" id="KW-0548">Nucleotidyltransferase</keyword>
<protein>
    <recommendedName>
        <fullName evidence="3">mannose-1-phosphate guanylyltransferase</fullName>
        <ecNumber evidence="3">2.7.7.13</ecNumber>
    </recommendedName>
</protein>
<name>A0ABQ3L355_9ALTE</name>
<evidence type="ECO:0000256" key="1">
    <source>
        <dbReference type="ARBA" id="ARBA00004823"/>
    </source>
</evidence>
<accession>A0ABQ3L355</accession>
<keyword evidence="6" id="KW-0547">Nucleotide-binding</keyword>
<proteinExistence type="inferred from homology"/>
<comment type="similarity">
    <text evidence="2 9">Belongs to the mannose-6-phosphate isomerase type 2 family.</text>
</comment>
<evidence type="ECO:0000256" key="3">
    <source>
        <dbReference type="ARBA" id="ARBA00012387"/>
    </source>
</evidence>
<dbReference type="Pfam" id="PF01050">
    <property type="entry name" value="MannoseP_isomer"/>
    <property type="match status" value="1"/>
</dbReference>
<reference evidence="14" key="1">
    <citation type="journal article" date="2019" name="Int. J. Syst. Evol. Microbiol.">
        <title>The Global Catalogue of Microorganisms (GCM) 10K type strain sequencing project: providing services to taxonomists for standard genome sequencing and annotation.</title>
        <authorList>
            <consortium name="The Broad Institute Genomics Platform"/>
            <consortium name="The Broad Institute Genome Sequencing Center for Infectious Disease"/>
            <person name="Wu L."/>
            <person name="Ma J."/>
        </authorList>
    </citation>
    <scope>NUCLEOTIDE SEQUENCE [LARGE SCALE GENOMIC DNA]</scope>
    <source>
        <strain evidence="14">CGMCC 1.7003</strain>
    </source>
</reference>
<dbReference type="EMBL" id="BNAO01000004">
    <property type="protein sequence ID" value="GHG70529.1"/>
    <property type="molecule type" value="Genomic_DNA"/>
</dbReference>
<dbReference type="InterPro" id="IPR006375">
    <property type="entry name" value="Man1P_GuaTrfase/Man6P_Isoase"/>
</dbReference>
<evidence type="ECO:0000259" key="10">
    <source>
        <dbReference type="Pfam" id="PF00483"/>
    </source>
</evidence>
<dbReference type="Proteomes" id="UP000659697">
    <property type="component" value="Unassembled WGS sequence"/>
</dbReference>
<dbReference type="PANTHER" id="PTHR46390:SF1">
    <property type="entry name" value="MANNOSE-1-PHOSPHATE GUANYLYLTRANSFERASE"/>
    <property type="match status" value="1"/>
</dbReference>
<evidence type="ECO:0000259" key="12">
    <source>
        <dbReference type="Pfam" id="PF22640"/>
    </source>
</evidence>
<evidence type="ECO:0000256" key="6">
    <source>
        <dbReference type="ARBA" id="ARBA00022741"/>
    </source>
</evidence>
<evidence type="ECO:0000256" key="4">
    <source>
        <dbReference type="ARBA" id="ARBA00022679"/>
    </source>
</evidence>
<dbReference type="NCBIfam" id="TIGR01479">
    <property type="entry name" value="GMP_PMI"/>
    <property type="match status" value="1"/>
</dbReference>
<feature type="domain" description="Nucleotidyl transferase" evidence="10">
    <location>
        <begin position="2"/>
        <end position="266"/>
    </location>
</feature>
<dbReference type="InterPro" id="IPR049577">
    <property type="entry name" value="GMPP_N"/>
</dbReference>
<dbReference type="InterPro" id="IPR029044">
    <property type="entry name" value="Nucleotide-diphossugar_trans"/>
</dbReference>
<dbReference type="SUPFAM" id="SSF53448">
    <property type="entry name" value="Nucleotide-diphospho-sugar transferases"/>
    <property type="match status" value="1"/>
</dbReference>
<evidence type="ECO:0000256" key="7">
    <source>
        <dbReference type="ARBA" id="ARBA00023134"/>
    </source>
</evidence>
<keyword evidence="14" id="KW-1185">Reference proteome</keyword>
<dbReference type="EC" id="2.7.7.13" evidence="3"/>
<dbReference type="Pfam" id="PF22640">
    <property type="entry name" value="ManC_GMP_beta-helix"/>
    <property type="match status" value="1"/>
</dbReference>
<comment type="catalytic activity">
    <reaction evidence="8">
        <text>alpha-D-mannose 1-phosphate + GTP + H(+) = GDP-alpha-D-mannose + diphosphate</text>
        <dbReference type="Rhea" id="RHEA:15229"/>
        <dbReference type="ChEBI" id="CHEBI:15378"/>
        <dbReference type="ChEBI" id="CHEBI:33019"/>
        <dbReference type="ChEBI" id="CHEBI:37565"/>
        <dbReference type="ChEBI" id="CHEBI:57527"/>
        <dbReference type="ChEBI" id="CHEBI:58409"/>
        <dbReference type="EC" id="2.7.7.13"/>
    </reaction>
</comment>
<dbReference type="Pfam" id="PF00483">
    <property type="entry name" value="NTP_transferase"/>
    <property type="match status" value="1"/>
</dbReference>
<evidence type="ECO:0000259" key="11">
    <source>
        <dbReference type="Pfam" id="PF01050"/>
    </source>
</evidence>
<evidence type="ECO:0000256" key="9">
    <source>
        <dbReference type="RuleBase" id="RU004190"/>
    </source>
</evidence>
<keyword evidence="4" id="KW-0808">Transferase</keyword>
<dbReference type="InterPro" id="IPR011051">
    <property type="entry name" value="RmlC_Cupin_sf"/>
</dbReference>
<dbReference type="CDD" id="cd02509">
    <property type="entry name" value="GDP-M1P_Guanylyltransferase"/>
    <property type="match status" value="1"/>
</dbReference>
<dbReference type="InterPro" id="IPR005835">
    <property type="entry name" value="NTP_transferase_dom"/>
</dbReference>
<gene>
    <name evidence="13" type="ORF">GCM10010919_21310</name>
</gene>
<dbReference type="InterPro" id="IPR051161">
    <property type="entry name" value="Mannose-6P_isomerase_type2"/>
</dbReference>
<sequence>MPKQFLTLQGEHSLLQTTLLRLKSLQAAKPLVICNEEHRFLAAEQLRQLQLLNNNILLEPAARNTAPAIAAAAFYTLEHYGDEAILLVLPADHHLADDSQWQQAVTQGVIQAEQNHLVTFGIKATAPETAYGYIVPGAAVADSTAAYRIKQFTEKPSAAAAAALLSSGNVYWNSGIFMFKASVLLQQLQIFRPDIYLQCQKALARPQPDLDFIRLDQAEFKQCPAESIDYAVMEHTKAAVVVPIASPWSDLGSWSSLWQLSEKDQQGNVHLGQVLQHNSTNNFVYAETGLVATVGLTDTVVIQTKDAVLVAAKDQVQQVKAIVQQLKTEGDTAYQVHRQVYRPWGNYDVIEQGRGYQVKRIRVLPGESLSLQSHQHRAEHWIVVAGTAKVTIDGTEQLLQANQSIYIPQHCVHALANPSKDVLELIEVQTGDYIDEDDIVRYQDRYGRV</sequence>
<dbReference type="SUPFAM" id="SSF51182">
    <property type="entry name" value="RmlC-like cupins"/>
    <property type="match status" value="1"/>
</dbReference>
<evidence type="ECO:0000256" key="5">
    <source>
        <dbReference type="ARBA" id="ARBA00022695"/>
    </source>
</evidence>
<evidence type="ECO:0000256" key="2">
    <source>
        <dbReference type="ARBA" id="ARBA00006115"/>
    </source>
</evidence>
<dbReference type="PANTHER" id="PTHR46390">
    <property type="entry name" value="MANNOSE-1-PHOSPHATE GUANYLYLTRANSFERASE"/>
    <property type="match status" value="1"/>
</dbReference>
<dbReference type="InterPro" id="IPR001538">
    <property type="entry name" value="Man6P_isomerase-2_C"/>
</dbReference>
<evidence type="ECO:0000313" key="13">
    <source>
        <dbReference type="EMBL" id="GHG70529.1"/>
    </source>
</evidence>
<dbReference type="InterPro" id="IPR014710">
    <property type="entry name" value="RmlC-like_jellyroll"/>
</dbReference>
<feature type="domain" description="MannoseP isomerase/GMP-like beta-helix" evidence="12">
    <location>
        <begin position="276"/>
        <end position="326"/>
    </location>
</feature>
<evidence type="ECO:0000256" key="8">
    <source>
        <dbReference type="ARBA" id="ARBA00047343"/>
    </source>
</evidence>
<dbReference type="InterPro" id="IPR054566">
    <property type="entry name" value="ManC/GMP-like_b-helix"/>
</dbReference>
<comment type="caution">
    <text evidence="13">The sequence shown here is derived from an EMBL/GenBank/DDBJ whole genome shotgun (WGS) entry which is preliminary data.</text>
</comment>
<dbReference type="CDD" id="cd02213">
    <property type="entry name" value="cupin_PMI_typeII_C"/>
    <property type="match status" value="1"/>
</dbReference>